<feature type="domain" description="Replication factor A C-terminal" evidence="6">
    <location>
        <begin position="75"/>
        <end position="191"/>
    </location>
</feature>
<dbReference type="SUPFAM" id="SSF50249">
    <property type="entry name" value="Nucleic acid-binding proteins"/>
    <property type="match status" value="1"/>
</dbReference>
<dbReference type="InterPro" id="IPR012340">
    <property type="entry name" value="NA-bd_OB-fold"/>
</dbReference>
<evidence type="ECO:0000256" key="5">
    <source>
        <dbReference type="ARBA" id="ARBA00023125"/>
    </source>
</evidence>
<reference evidence="7" key="1">
    <citation type="journal article" date="2019" name="Sci. Rep.">
        <title>Draft genome of Tanacetum cinerariifolium, the natural source of mosquito coil.</title>
        <authorList>
            <person name="Yamashiro T."/>
            <person name="Shiraishi A."/>
            <person name="Satake H."/>
            <person name="Nakayama K."/>
        </authorList>
    </citation>
    <scope>NUCLEOTIDE SEQUENCE</scope>
</reference>
<evidence type="ECO:0000256" key="1">
    <source>
        <dbReference type="ARBA" id="ARBA00005690"/>
    </source>
</evidence>
<protein>
    <recommendedName>
        <fullName evidence="6">Replication factor A C-terminal domain-containing protein</fullName>
    </recommendedName>
</protein>
<evidence type="ECO:0000256" key="4">
    <source>
        <dbReference type="ARBA" id="ARBA00022833"/>
    </source>
</evidence>
<dbReference type="Gene3D" id="2.40.50.140">
    <property type="entry name" value="Nucleic acid-binding proteins"/>
    <property type="match status" value="1"/>
</dbReference>
<organism evidence="7">
    <name type="scientific">Tanacetum cinerariifolium</name>
    <name type="common">Dalmatian daisy</name>
    <name type="synonym">Chrysanthemum cinerariifolium</name>
    <dbReference type="NCBI Taxonomy" id="118510"/>
    <lineage>
        <taxon>Eukaryota</taxon>
        <taxon>Viridiplantae</taxon>
        <taxon>Streptophyta</taxon>
        <taxon>Embryophyta</taxon>
        <taxon>Tracheophyta</taxon>
        <taxon>Spermatophyta</taxon>
        <taxon>Magnoliopsida</taxon>
        <taxon>eudicotyledons</taxon>
        <taxon>Gunneridae</taxon>
        <taxon>Pentapetalae</taxon>
        <taxon>asterids</taxon>
        <taxon>campanulids</taxon>
        <taxon>Asterales</taxon>
        <taxon>Asteraceae</taxon>
        <taxon>Asteroideae</taxon>
        <taxon>Anthemideae</taxon>
        <taxon>Anthemidinae</taxon>
        <taxon>Tanacetum</taxon>
    </lineage>
</organism>
<evidence type="ECO:0000313" key="7">
    <source>
        <dbReference type="EMBL" id="GEU77955.1"/>
    </source>
</evidence>
<dbReference type="PANTHER" id="PTHR47165:SF4">
    <property type="entry name" value="OS03G0429900 PROTEIN"/>
    <property type="match status" value="1"/>
</dbReference>
<accession>A0A6L2MZW3</accession>
<comment type="similarity">
    <text evidence="1">Belongs to the replication factor A protein 1 family.</text>
</comment>
<evidence type="ECO:0000256" key="3">
    <source>
        <dbReference type="ARBA" id="ARBA00022771"/>
    </source>
</evidence>
<dbReference type="InterPro" id="IPR047192">
    <property type="entry name" value="Euk_RPA1_DBD_C"/>
</dbReference>
<dbReference type="GO" id="GO:0008270">
    <property type="term" value="F:zinc ion binding"/>
    <property type="evidence" value="ECO:0007669"/>
    <property type="project" value="UniProtKB-KW"/>
</dbReference>
<dbReference type="CDD" id="cd04476">
    <property type="entry name" value="RPA1_DBD_C"/>
    <property type="match status" value="1"/>
</dbReference>
<sequence>MAYETGYVTNVGRTIQQKTGSKTLDFNLANSSGAKFSKELLPVGCSDAKPRTLENLLMWSRNRKRDATTFYCTVRIDNVRTKNGWKFPSCEGKKCRKSVTRSNGRFLCESCNKNVDYPVLRYRIELEVSDNTAEVVVVMFNETASSLVKCTADLIVEYEDQGDHHLPLPEALANIVGTSHTLEFKSHTYYEHNTYESFTCWRTKTTKGMDESGGSSMAGGSRAFETSVFKRLLRHPSVTTLSKVNEAKK</sequence>
<dbReference type="PANTHER" id="PTHR47165">
    <property type="entry name" value="OS03G0429900 PROTEIN"/>
    <property type="match status" value="1"/>
</dbReference>
<name>A0A6L2MZW3_TANCI</name>
<evidence type="ECO:0000256" key="2">
    <source>
        <dbReference type="ARBA" id="ARBA00022723"/>
    </source>
</evidence>
<dbReference type="InterPro" id="IPR013955">
    <property type="entry name" value="Rep_factor-A_C"/>
</dbReference>
<keyword evidence="4" id="KW-0862">Zinc</keyword>
<keyword evidence="3" id="KW-0863">Zinc-finger</keyword>
<keyword evidence="2" id="KW-0479">Metal-binding</keyword>
<gene>
    <name evidence="7" type="ORF">Tci_049933</name>
</gene>
<keyword evidence="5" id="KW-0238">DNA-binding</keyword>
<comment type="caution">
    <text evidence="7">The sequence shown here is derived from an EMBL/GenBank/DDBJ whole genome shotgun (WGS) entry which is preliminary data.</text>
</comment>
<dbReference type="AlphaFoldDB" id="A0A6L2MZW3"/>
<dbReference type="Pfam" id="PF08646">
    <property type="entry name" value="Rep_fac-A_C"/>
    <property type="match status" value="1"/>
</dbReference>
<dbReference type="EMBL" id="BKCJ010007576">
    <property type="protein sequence ID" value="GEU77955.1"/>
    <property type="molecule type" value="Genomic_DNA"/>
</dbReference>
<evidence type="ECO:0000259" key="6">
    <source>
        <dbReference type="Pfam" id="PF08646"/>
    </source>
</evidence>
<dbReference type="GO" id="GO:0003677">
    <property type="term" value="F:DNA binding"/>
    <property type="evidence" value="ECO:0007669"/>
    <property type="project" value="UniProtKB-KW"/>
</dbReference>
<proteinExistence type="inferred from homology"/>